<feature type="signal peptide" evidence="1">
    <location>
        <begin position="1"/>
        <end position="22"/>
    </location>
</feature>
<dbReference type="EMBL" id="PXWF02000019">
    <property type="protein sequence ID" value="PWF55573.1"/>
    <property type="molecule type" value="Genomic_DNA"/>
</dbReference>
<evidence type="ECO:0000313" key="2">
    <source>
        <dbReference type="EMBL" id="PWF55573.1"/>
    </source>
</evidence>
<evidence type="ECO:0000256" key="1">
    <source>
        <dbReference type="SAM" id="SignalP"/>
    </source>
</evidence>
<feature type="chain" id="PRO_5015458568" evidence="1">
    <location>
        <begin position="23"/>
        <end position="156"/>
    </location>
</feature>
<sequence>MTSRILFAPAAVAVCLSLPVLACEPPPPPGTPSTMLVKASAEYRLADAVFVGKVVNISRVAQANTPTLKATIEPARVFKGKPLGVLEYTYPENAEACPENKVNPVKVGTQSMYFMRRSGKADTTARLMLPLGGRTLAEATLTAKLVDTMATLSRGK</sequence>
<dbReference type="Proteomes" id="UP000241421">
    <property type="component" value="Unassembled WGS sequence"/>
</dbReference>
<reference evidence="2 3" key="1">
    <citation type="submission" date="2018-04" db="EMBL/GenBank/DDBJ databases">
        <title>Massilia violaceinigra sp. nov., a novel purple-pigmented bacterium isolated from Tianshan glacier, Xinjiang, China.</title>
        <authorList>
            <person name="Wang H."/>
        </authorList>
    </citation>
    <scope>NUCLEOTIDE SEQUENCE [LARGE SCALE GENOMIC DNA]</scope>
    <source>
        <strain evidence="2 3">B448-2</strain>
    </source>
</reference>
<evidence type="ECO:0000313" key="3">
    <source>
        <dbReference type="Proteomes" id="UP000241421"/>
    </source>
</evidence>
<dbReference type="AlphaFoldDB" id="A0A2U2I747"/>
<organism evidence="2 3">
    <name type="scientific">Massilia glaciei</name>
    <dbReference type="NCBI Taxonomy" id="1524097"/>
    <lineage>
        <taxon>Bacteria</taxon>
        <taxon>Pseudomonadati</taxon>
        <taxon>Pseudomonadota</taxon>
        <taxon>Betaproteobacteria</taxon>
        <taxon>Burkholderiales</taxon>
        <taxon>Oxalobacteraceae</taxon>
        <taxon>Telluria group</taxon>
        <taxon>Massilia</taxon>
    </lineage>
</organism>
<keyword evidence="1" id="KW-0732">Signal</keyword>
<keyword evidence="3" id="KW-1185">Reference proteome</keyword>
<accession>A0A2U2I747</accession>
<gene>
    <name evidence="2" type="ORF">C7C56_001245</name>
</gene>
<protein>
    <submittedName>
        <fullName evidence="2">Uncharacterized protein</fullName>
    </submittedName>
</protein>
<name>A0A2U2I747_9BURK</name>
<dbReference type="RefSeq" id="WP_106755685.1">
    <property type="nucleotide sequence ID" value="NZ_PXWF02000019.1"/>
</dbReference>
<proteinExistence type="predicted"/>
<comment type="caution">
    <text evidence="2">The sequence shown here is derived from an EMBL/GenBank/DDBJ whole genome shotgun (WGS) entry which is preliminary data.</text>
</comment>